<protein>
    <submittedName>
        <fullName evidence="2">Glyoxalase/bleomycin resistance/dioxygenase family protein</fullName>
    </submittedName>
</protein>
<dbReference type="Proteomes" id="UP000348942">
    <property type="component" value="Chromosome 1"/>
</dbReference>
<evidence type="ECO:0000259" key="1">
    <source>
        <dbReference type="PROSITE" id="PS51819"/>
    </source>
</evidence>
<dbReference type="GO" id="GO:0051213">
    <property type="term" value="F:dioxygenase activity"/>
    <property type="evidence" value="ECO:0007669"/>
    <property type="project" value="UniProtKB-KW"/>
</dbReference>
<dbReference type="InterPro" id="IPR037523">
    <property type="entry name" value="VOC_core"/>
</dbReference>
<evidence type="ECO:0000313" key="3">
    <source>
        <dbReference type="Proteomes" id="UP000348942"/>
    </source>
</evidence>
<keyword evidence="3" id="KW-1185">Reference proteome</keyword>
<dbReference type="RefSeq" id="WP_153447085.1">
    <property type="nucleotide sequence ID" value="NZ_CP045699.1"/>
</dbReference>
<proteinExistence type="predicted"/>
<keyword evidence="2" id="KW-0560">Oxidoreductase</keyword>
<dbReference type="InterPro" id="IPR029068">
    <property type="entry name" value="Glyas_Bleomycin-R_OHBP_Dase"/>
</dbReference>
<sequence>MDIQNQGIILNVFNFDKCVSFYKTVFNLPEMFTKIDGDFKLTCLEFGSSYLMLETGGVASESEKDISQNPTILRFNVASIQKALEHICKFDSNAKIIENDWGSIIRVIDPDGNPISIRDNSGFQRQMKI</sequence>
<dbReference type="EMBL" id="CP045699">
    <property type="protein sequence ID" value="QGA64935.1"/>
    <property type="molecule type" value="Genomic_DNA"/>
</dbReference>
<evidence type="ECO:0000313" key="2">
    <source>
        <dbReference type="EMBL" id="QGA64935.1"/>
    </source>
</evidence>
<gene>
    <name evidence="2" type="ORF">GFB47_05620</name>
</gene>
<accession>A0A5Q0TG84</accession>
<dbReference type="Gene3D" id="3.10.180.10">
    <property type="entry name" value="2,3-Dihydroxybiphenyl 1,2-Dioxygenase, domain 1"/>
    <property type="match status" value="1"/>
</dbReference>
<keyword evidence="2" id="KW-0223">Dioxygenase</keyword>
<organism evidence="2 3">
    <name type="scientific">Vibrio algicola</name>
    <dbReference type="NCBI Taxonomy" id="2662262"/>
    <lineage>
        <taxon>Bacteria</taxon>
        <taxon>Pseudomonadati</taxon>
        <taxon>Pseudomonadota</taxon>
        <taxon>Gammaproteobacteria</taxon>
        <taxon>Vibrionales</taxon>
        <taxon>Vibrionaceae</taxon>
        <taxon>Vibrio</taxon>
    </lineage>
</organism>
<reference evidence="2 3" key="1">
    <citation type="submission" date="2019-10" db="EMBL/GenBank/DDBJ databases">
        <title>Vibrio sp. nov., isolated from Coralline algae surface.</title>
        <authorList>
            <person name="Geng Y."/>
            <person name="Zhang X."/>
        </authorList>
    </citation>
    <scope>NUCLEOTIDE SEQUENCE [LARGE SCALE GENOMIC DNA]</scope>
    <source>
        <strain evidence="2 3">SM1977</strain>
    </source>
</reference>
<name>A0A5Q0TG84_9VIBR</name>
<feature type="domain" description="VOC" evidence="1">
    <location>
        <begin position="4"/>
        <end position="120"/>
    </location>
</feature>
<dbReference type="SUPFAM" id="SSF54593">
    <property type="entry name" value="Glyoxalase/Bleomycin resistance protein/Dihydroxybiphenyl dioxygenase"/>
    <property type="match status" value="1"/>
</dbReference>
<dbReference type="PROSITE" id="PS51819">
    <property type="entry name" value="VOC"/>
    <property type="match status" value="1"/>
</dbReference>
<dbReference type="AlphaFoldDB" id="A0A5Q0TG84"/>